<accession>J3M8J6</accession>
<dbReference type="Gramene" id="OB05G29200.1">
    <property type="protein sequence ID" value="OB05G29200.1"/>
    <property type="gene ID" value="OB05G29200"/>
</dbReference>
<reference evidence="1" key="2">
    <citation type="submission" date="2013-04" db="UniProtKB">
        <authorList>
            <consortium name="EnsemblPlants"/>
        </authorList>
    </citation>
    <scope>IDENTIFICATION</scope>
</reference>
<dbReference type="AlphaFoldDB" id="J3M8J6"/>
<evidence type="ECO:0000313" key="2">
    <source>
        <dbReference type="Proteomes" id="UP000006038"/>
    </source>
</evidence>
<protein>
    <submittedName>
        <fullName evidence="1">Uncharacterized protein</fullName>
    </submittedName>
</protein>
<name>J3M8J6_ORYBR</name>
<dbReference type="EnsemblPlants" id="OB05G29200.1">
    <property type="protein sequence ID" value="OB05G29200.1"/>
    <property type="gene ID" value="OB05G29200"/>
</dbReference>
<dbReference type="Proteomes" id="UP000006038">
    <property type="component" value="Chromosome 5"/>
</dbReference>
<reference evidence="1" key="1">
    <citation type="journal article" date="2013" name="Nat. Commun.">
        <title>Whole-genome sequencing of Oryza brachyantha reveals mechanisms underlying Oryza genome evolution.</title>
        <authorList>
            <person name="Chen J."/>
            <person name="Huang Q."/>
            <person name="Gao D."/>
            <person name="Wang J."/>
            <person name="Lang Y."/>
            <person name="Liu T."/>
            <person name="Li B."/>
            <person name="Bai Z."/>
            <person name="Luis Goicoechea J."/>
            <person name="Liang C."/>
            <person name="Chen C."/>
            <person name="Zhang W."/>
            <person name="Sun S."/>
            <person name="Liao Y."/>
            <person name="Zhang X."/>
            <person name="Yang L."/>
            <person name="Song C."/>
            <person name="Wang M."/>
            <person name="Shi J."/>
            <person name="Liu G."/>
            <person name="Liu J."/>
            <person name="Zhou H."/>
            <person name="Zhou W."/>
            <person name="Yu Q."/>
            <person name="An N."/>
            <person name="Chen Y."/>
            <person name="Cai Q."/>
            <person name="Wang B."/>
            <person name="Liu B."/>
            <person name="Min J."/>
            <person name="Huang Y."/>
            <person name="Wu H."/>
            <person name="Li Z."/>
            <person name="Zhang Y."/>
            <person name="Yin Y."/>
            <person name="Song W."/>
            <person name="Jiang J."/>
            <person name="Jackson S.A."/>
            <person name="Wing R.A."/>
            <person name="Wang J."/>
            <person name="Chen M."/>
        </authorList>
    </citation>
    <scope>NUCLEOTIDE SEQUENCE [LARGE SCALE GENOMIC DNA]</scope>
    <source>
        <strain evidence="1">cv. IRGC 101232</strain>
    </source>
</reference>
<keyword evidence="2" id="KW-1185">Reference proteome</keyword>
<evidence type="ECO:0000313" key="1">
    <source>
        <dbReference type="EnsemblPlants" id="OB05G29200.1"/>
    </source>
</evidence>
<sequence>MHDLLKTPNLISRREKCMQDVRFPAPVSSINMRPLDWGKNAVEKFLVPTVDSDTVLKKFASKILDPLRRCARVLA</sequence>
<organism evidence="1">
    <name type="scientific">Oryza brachyantha</name>
    <name type="common">malo sina</name>
    <dbReference type="NCBI Taxonomy" id="4533"/>
    <lineage>
        <taxon>Eukaryota</taxon>
        <taxon>Viridiplantae</taxon>
        <taxon>Streptophyta</taxon>
        <taxon>Embryophyta</taxon>
        <taxon>Tracheophyta</taxon>
        <taxon>Spermatophyta</taxon>
        <taxon>Magnoliopsida</taxon>
        <taxon>Liliopsida</taxon>
        <taxon>Poales</taxon>
        <taxon>Poaceae</taxon>
        <taxon>BOP clade</taxon>
        <taxon>Oryzoideae</taxon>
        <taxon>Oryzeae</taxon>
        <taxon>Oryzinae</taxon>
        <taxon>Oryza</taxon>
    </lineage>
</organism>
<proteinExistence type="predicted"/>
<dbReference type="HOGENOM" id="CLU_2675047_0_0_1"/>